<comment type="caution">
    <text evidence="8">The sequence shown here is derived from an EMBL/GenBank/DDBJ whole genome shotgun (WGS) entry which is preliminary data.</text>
</comment>
<dbReference type="InterPro" id="IPR051852">
    <property type="entry name" value="Alpha-type_PK"/>
</dbReference>
<evidence type="ECO:0000313" key="9">
    <source>
        <dbReference type="Proteomes" id="UP000693970"/>
    </source>
</evidence>
<dbReference type="GO" id="GO:1903013">
    <property type="term" value="P:response to differentiation-inducing factor 1"/>
    <property type="evidence" value="ECO:0007669"/>
    <property type="project" value="TreeGrafter"/>
</dbReference>
<dbReference type="EMBL" id="JAGRRH010000015">
    <property type="protein sequence ID" value="KAG7355861.1"/>
    <property type="molecule type" value="Genomic_DNA"/>
</dbReference>
<accession>A0A9K3L7L0</accession>
<dbReference type="CDD" id="cd04508">
    <property type="entry name" value="Tudor_SF"/>
    <property type="match status" value="1"/>
</dbReference>
<keyword evidence="9" id="KW-1185">Reference proteome</keyword>
<feature type="domain" description="Alpha-type protein kinase" evidence="7">
    <location>
        <begin position="48"/>
        <end position="278"/>
    </location>
</feature>
<dbReference type="Proteomes" id="UP000693970">
    <property type="component" value="Unassembled WGS sequence"/>
</dbReference>
<dbReference type="GO" id="GO:0031037">
    <property type="term" value="P:myosin II filament disassembly"/>
    <property type="evidence" value="ECO:0007669"/>
    <property type="project" value="TreeGrafter"/>
</dbReference>
<keyword evidence="2" id="KW-0808">Transferase</keyword>
<feature type="domain" description="Tudor" evidence="6">
    <location>
        <begin position="627"/>
        <end position="687"/>
    </location>
</feature>
<dbReference type="AlphaFoldDB" id="A0A9K3L7L0"/>
<evidence type="ECO:0000256" key="3">
    <source>
        <dbReference type="ARBA" id="ARBA00022741"/>
    </source>
</evidence>
<protein>
    <submittedName>
        <fullName evidence="8">Alpha-kinase family protein</fullName>
    </submittedName>
</protein>
<keyword evidence="3" id="KW-0547">Nucleotide-binding</keyword>
<dbReference type="Pfam" id="PF02816">
    <property type="entry name" value="Alpha_kinase"/>
    <property type="match status" value="1"/>
</dbReference>
<keyword evidence="5" id="KW-0067">ATP-binding</keyword>
<dbReference type="InterPro" id="IPR004166">
    <property type="entry name" value="a-kinase_dom"/>
</dbReference>
<dbReference type="SMART" id="SM00811">
    <property type="entry name" value="Alpha_kinase"/>
    <property type="match status" value="1"/>
</dbReference>
<dbReference type="InterPro" id="IPR002999">
    <property type="entry name" value="Tudor"/>
</dbReference>
<evidence type="ECO:0000259" key="6">
    <source>
        <dbReference type="PROSITE" id="PS50304"/>
    </source>
</evidence>
<dbReference type="GO" id="GO:0004674">
    <property type="term" value="F:protein serine/threonine kinase activity"/>
    <property type="evidence" value="ECO:0007669"/>
    <property type="project" value="UniProtKB-KW"/>
</dbReference>
<reference evidence="8" key="1">
    <citation type="journal article" date="2021" name="Sci. Rep.">
        <title>Diploid genomic architecture of Nitzschia inconspicua, an elite biomass production diatom.</title>
        <authorList>
            <person name="Oliver A."/>
            <person name="Podell S."/>
            <person name="Pinowska A."/>
            <person name="Traller J.C."/>
            <person name="Smith S.R."/>
            <person name="McClure R."/>
            <person name="Beliaev A."/>
            <person name="Bohutskyi P."/>
            <person name="Hill E.A."/>
            <person name="Rabines A."/>
            <person name="Zheng H."/>
            <person name="Allen L.Z."/>
            <person name="Kuo A."/>
            <person name="Grigoriev I.V."/>
            <person name="Allen A.E."/>
            <person name="Hazlebeck D."/>
            <person name="Allen E.E."/>
        </authorList>
    </citation>
    <scope>NUCLEOTIDE SEQUENCE</scope>
    <source>
        <strain evidence="8">Hildebrandi</strain>
    </source>
</reference>
<dbReference type="PANTHER" id="PTHR45992">
    <property type="entry name" value="EUKARYOTIC ELONGATION FACTOR 2 KINASE-RELATED"/>
    <property type="match status" value="1"/>
</dbReference>
<evidence type="ECO:0000313" key="8">
    <source>
        <dbReference type="EMBL" id="KAG7355861.1"/>
    </source>
</evidence>
<dbReference type="PANTHER" id="PTHR45992:SF2">
    <property type="entry name" value="EUKARYOTIC ELONGATION FACTOR 2 KINASE"/>
    <property type="match status" value="1"/>
</dbReference>
<dbReference type="PROSITE" id="PS50304">
    <property type="entry name" value="TUDOR"/>
    <property type="match status" value="1"/>
</dbReference>
<dbReference type="GO" id="GO:0005524">
    <property type="term" value="F:ATP binding"/>
    <property type="evidence" value="ECO:0007669"/>
    <property type="project" value="UniProtKB-KW"/>
</dbReference>
<evidence type="ECO:0000256" key="4">
    <source>
        <dbReference type="ARBA" id="ARBA00022777"/>
    </source>
</evidence>
<proteinExistence type="predicted"/>
<dbReference type="SMART" id="SM00333">
    <property type="entry name" value="TUDOR"/>
    <property type="match status" value="1"/>
</dbReference>
<dbReference type="PROSITE" id="PS51158">
    <property type="entry name" value="ALPHA_KINASE"/>
    <property type="match status" value="1"/>
</dbReference>
<name>A0A9K3L7L0_9STRA</name>
<sequence>MAYSREKSAKRKLARLLKDAASKAISEGDPWAQHHIEKVPAERVIRHLYNPETQTWLEDETIVKMEREPFTHGAMRFCYRMKKRSPPPQSASNHRFHDYGWTRASNYVAKAYQVDGKIDTSEQAKHNVMNDILLQYESSHWSDKFNERDPPKKIIFIRAYAIEFPDREGKPWFAVERFISGTDMYGAAFTKHNTNSGYVDDELHRYTPQVFSAFSFYASKGERLVADIQGVGDLFTDPQVLSSDYRFGDGDLGPRGMALFFKSFRHNTVADAMGIPEFPLSKNELKHQSEYEDDVFSMSGDMSSLAEDMKALDRFAAMDLNRSRRQSVLAVPPKEIVPLERRNTERRSNQSILTREHVRSSITKSFQHMRKSVLTRTTSDVDEVQQVLALAKDDFQFNMKLFHRKESGEMMAKIKRGSHTKPRRPSLAIRTVSKPIEICQRTKLNLGKVHYQLAVLHGMNRFPEVVPVSHMDEDAPHDAFSVLFHLCHAASLHSVPACLALGRLHAGLGTSVSPLLSTIVPIDFDAAKHLLQRAMENEYPPTSPKVAAGCILYQIYLDETAALTPLNEDLLHAEELQEQPQISMTKVSEQVLMQLLTDILQLMSTAQSEREDNERHFKDRSGRHSRTFMVGDKVEANYFLEGTFYPGVVDSISDDGSLITVRYDDDGSTEALTRENVRLVIPPTATQTDLGGPLSDEEALGIENSDEKISMESYQLKAELAELIANSGDKEKASALYEEASREAMEAGKMKTATQWSLKASELLE</sequence>
<dbReference type="OrthoDB" id="301415at2759"/>
<evidence type="ECO:0000256" key="1">
    <source>
        <dbReference type="ARBA" id="ARBA00022527"/>
    </source>
</evidence>
<reference evidence="8" key="2">
    <citation type="submission" date="2021-04" db="EMBL/GenBank/DDBJ databases">
        <authorList>
            <person name="Podell S."/>
        </authorList>
    </citation>
    <scope>NUCLEOTIDE SEQUENCE</scope>
    <source>
        <strain evidence="8">Hildebrandi</strain>
    </source>
</reference>
<evidence type="ECO:0000256" key="2">
    <source>
        <dbReference type="ARBA" id="ARBA00022679"/>
    </source>
</evidence>
<evidence type="ECO:0000256" key="5">
    <source>
        <dbReference type="ARBA" id="ARBA00022840"/>
    </source>
</evidence>
<keyword evidence="1" id="KW-0723">Serine/threonine-protein kinase</keyword>
<evidence type="ECO:0000259" key="7">
    <source>
        <dbReference type="PROSITE" id="PS51158"/>
    </source>
</evidence>
<gene>
    <name evidence="8" type="ORF">IV203_000547</name>
</gene>
<keyword evidence="4" id="KW-0418">Kinase</keyword>
<organism evidence="8 9">
    <name type="scientific">Nitzschia inconspicua</name>
    <dbReference type="NCBI Taxonomy" id="303405"/>
    <lineage>
        <taxon>Eukaryota</taxon>
        <taxon>Sar</taxon>
        <taxon>Stramenopiles</taxon>
        <taxon>Ochrophyta</taxon>
        <taxon>Bacillariophyta</taxon>
        <taxon>Bacillariophyceae</taxon>
        <taxon>Bacillariophycidae</taxon>
        <taxon>Bacillariales</taxon>
        <taxon>Bacillariaceae</taxon>
        <taxon>Nitzschia</taxon>
    </lineage>
</organism>